<evidence type="ECO:0000256" key="2">
    <source>
        <dbReference type="ARBA" id="ARBA00022821"/>
    </source>
</evidence>
<dbReference type="PANTHER" id="PTHR23155:SF949">
    <property type="entry name" value="OS01G0781200 PROTEIN"/>
    <property type="match status" value="1"/>
</dbReference>
<dbReference type="Gene3D" id="3.80.10.10">
    <property type="entry name" value="Ribonuclease Inhibitor"/>
    <property type="match status" value="1"/>
</dbReference>
<dbReference type="InterPro" id="IPR058922">
    <property type="entry name" value="WHD_DRP"/>
</dbReference>
<reference evidence="5" key="3">
    <citation type="submission" date="2022-01" db="UniProtKB">
        <authorList>
            <consortium name="EnsemblPlants"/>
        </authorList>
    </citation>
    <scope>IDENTIFICATION</scope>
    <source>
        <strain evidence="5">subsp. vulgare</strain>
    </source>
</reference>
<dbReference type="Gramene" id="HORVU.MOREX.r3.1HG0084590.1">
    <property type="protein sequence ID" value="HORVU.MOREX.r3.1HG0084590.1.CDS1"/>
    <property type="gene ID" value="HORVU.MOREX.r3.1HG0084590"/>
</dbReference>
<evidence type="ECO:0000259" key="3">
    <source>
        <dbReference type="Pfam" id="PF23559"/>
    </source>
</evidence>
<keyword evidence="2" id="KW-0611">Plant defense</keyword>
<dbReference type="FunFam" id="1.10.10.10:FF:000322">
    <property type="entry name" value="Probable disease resistance protein At1g63360"/>
    <property type="match status" value="1"/>
</dbReference>
<dbReference type="Proteomes" id="UP000011116">
    <property type="component" value="Chromosome 1H"/>
</dbReference>
<evidence type="ECO:0000259" key="4">
    <source>
        <dbReference type="Pfam" id="PF25019"/>
    </source>
</evidence>
<dbReference type="InterPro" id="IPR027417">
    <property type="entry name" value="P-loop_NTPase"/>
</dbReference>
<name>A0A8I6WLI7_HORVV</name>
<dbReference type="SMR" id="A0A8I6WLI7"/>
<reference evidence="6" key="1">
    <citation type="journal article" date="2012" name="Nature">
        <title>A physical, genetic and functional sequence assembly of the barley genome.</title>
        <authorList>
            <consortium name="The International Barley Genome Sequencing Consortium"/>
            <person name="Mayer K.F."/>
            <person name="Waugh R."/>
            <person name="Brown J.W."/>
            <person name="Schulman A."/>
            <person name="Langridge P."/>
            <person name="Platzer M."/>
            <person name="Fincher G.B."/>
            <person name="Muehlbauer G.J."/>
            <person name="Sato K."/>
            <person name="Close T.J."/>
            <person name="Wise R.P."/>
            <person name="Stein N."/>
        </authorList>
    </citation>
    <scope>NUCLEOTIDE SEQUENCE [LARGE SCALE GENOMIC DNA]</scope>
    <source>
        <strain evidence="6">cv. Morex</strain>
    </source>
</reference>
<dbReference type="PANTHER" id="PTHR23155">
    <property type="entry name" value="DISEASE RESISTANCE PROTEIN RP"/>
    <property type="match status" value="1"/>
</dbReference>
<dbReference type="Pfam" id="PF25019">
    <property type="entry name" value="LRR_R13L1-DRL21"/>
    <property type="match status" value="1"/>
</dbReference>
<dbReference type="Gene3D" id="1.10.10.10">
    <property type="entry name" value="Winged helix-like DNA-binding domain superfamily/Winged helix DNA-binding domain"/>
    <property type="match status" value="1"/>
</dbReference>
<dbReference type="SUPFAM" id="SSF52540">
    <property type="entry name" value="P-loop containing nucleoside triphosphate hydrolases"/>
    <property type="match status" value="1"/>
</dbReference>
<keyword evidence="1" id="KW-0677">Repeat</keyword>
<organism evidence="5 6">
    <name type="scientific">Hordeum vulgare subsp. vulgare</name>
    <name type="common">Domesticated barley</name>
    <dbReference type="NCBI Taxonomy" id="112509"/>
    <lineage>
        <taxon>Eukaryota</taxon>
        <taxon>Viridiplantae</taxon>
        <taxon>Streptophyta</taxon>
        <taxon>Embryophyta</taxon>
        <taxon>Tracheophyta</taxon>
        <taxon>Spermatophyta</taxon>
        <taxon>Magnoliopsida</taxon>
        <taxon>Liliopsida</taxon>
        <taxon>Poales</taxon>
        <taxon>Poaceae</taxon>
        <taxon>BOP clade</taxon>
        <taxon>Pooideae</taxon>
        <taxon>Triticodae</taxon>
        <taxon>Triticeae</taxon>
        <taxon>Hordeinae</taxon>
        <taxon>Hordeum</taxon>
    </lineage>
</organism>
<evidence type="ECO:0008006" key="7">
    <source>
        <dbReference type="Google" id="ProtNLM"/>
    </source>
</evidence>
<dbReference type="InterPro" id="IPR036388">
    <property type="entry name" value="WH-like_DNA-bd_sf"/>
</dbReference>
<proteinExistence type="predicted"/>
<accession>A0A8I6WLI7</accession>
<dbReference type="Gramene" id="HORVU.MOREX.r2.1HG0069510.1">
    <property type="protein sequence ID" value="HORVU.MOREX.r2.1HG0069510.1.CDS.1"/>
    <property type="gene ID" value="HORVU.MOREX.r2.1HG0069510"/>
</dbReference>
<evidence type="ECO:0000313" key="5">
    <source>
        <dbReference type="EnsemblPlants" id="HORVU.MOREX.r3.1HG0084590.1.CDS1"/>
    </source>
</evidence>
<protein>
    <recommendedName>
        <fullName evidence="7">NB-ARC domain-containing protein</fullName>
    </recommendedName>
</protein>
<dbReference type="GO" id="GO:0009626">
    <property type="term" value="P:plant-type hypersensitive response"/>
    <property type="evidence" value="ECO:0007669"/>
    <property type="project" value="UniProtKB-ARBA"/>
</dbReference>
<dbReference type="EnsemblPlants" id="HORVU.MOREX.r3.1HG0084590.1">
    <property type="protein sequence ID" value="HORVU.MOREX.r3.1HG0084590.1.CDS1"/>
    <property type="gene ID" value="HORVU.MOREX.r3.1HG0084590"/>
</dbReference>
<reference evidence="5" key="2">
    <citation type="submission" date="2020-10" db="EMBL/GenBank/DDBJ databases">
        <authorList>
            <person name="Scholz U."/>
            <person name="Mascher M."/>
            <person name="Fiebig A."/>
        </authorList>
    </citation>
    <scope>NUCLEOTIDE SEQUENCE [LARGE SCALE GENOMIC DNA]</scope>
    <source>
        <strain evidence="5">cv. Morex</strain>
    </source>
</reference>
<dbReference type="InterPro" id="IPR056789">
    <property type="entry name" value="LRR_R13L1-DRL21"/>
</dbReference>
<feature type="domain" description="R13L1/DRL21-like LRR repeat region" evidence="4">
    <location>
        <begin position="357"/>
        <end position="469"/>
    </location>
</feature>
<feature type="domain" description="Disease resistance protein winged helix" evidence="3">
    <location>
        <begin position="99"/>
        <end position="168"/>
    </location>
</feature>
<sequence length="501" mass="58032">MEDAEFLALFKNHAFSGAEVGEHSLRQKLEEIAEKLGTRLGRSPLAAKTVGLQLSRKKDITSWKDALKKDNFSDPTKALLWSYDKLDPHLQRCFLYCSLFPKGHRYDITELVHLWMAEGFIDSCNGNKGVEDIGKDCFSEMVSLSFFQPIDYRCRTTYVMHDLIHDLAQSLSKEHCFRLEDNKVAEIPYTVRHLSVCVESMIQHKQSICKLHQLRTIICIDPVIDDISDVFNQILRNSKLRVLYLSVYNSSKFPESIDELKHLRYLKIIHTWISELPRSLFALYHLQFLKFSHKVESLLDKVCNLSKLWCLERHSCYGDRVDHPYNNALPRIPNIGKLTLLQQLYNFSVQKQKGYELRQLRDMNELGGILNVTNLENVSAKDEALESNLYRKTHLESLHLGWSYMDDIDVEDSLHLEILEGLMPPPQLRELTIKGYRSAKYPGWFLEDSYFENLETFELVNCTALEGLNPKPLNPKPWELLLTSPQECAKTKDITLSSSRS</sequence>
<dbReference type="GO" id="GO:0002758">
    <property type="term" value="P:innate immune response-activating signaling pathway"/>
    <property type="evidence" value="ECO:0007669"/>
    <property type="project" value="UniProtKB-ARBA"/>
</dbReference>
<dbReference type="InterPro" id="IPR044974">
    <property type="entry name" value="Disease_R_plants"/>
</dbReference>
<dbReference type="SUPFAM" id="SSF52058">
    <property type="entry name" value="L domain-like"/>
    <property type="match status" value="1"/>
</dbReference>
<dbReference type="InterPro" id="IPR032675">
    <property type="entry name" value="LRR_dom_sf"/>
</dbReference>
<dbReference type="AlphaFoldDB" id="A0A8I6WLI7"/>
<keyword evidence="6" id="KW-1185">Reference proteome</keyword>
<dbReference type="Pfam" id="PF23559">
    <property type="entry name" value="WHD_DRP"/>
    <property type="match status" value="1"/>
</dbReference>
<dbReference type="GO" id="GO:0042742">
    <property type="term" value="P:defense response to bacterium"/>
    <property type="evidence" value="ECO:0007669"/>
    <property type="project" value="UniProtKB-ARBA"/>
</dbReference>
<evidence type="ECO:0000313" key="6">
    <source>
        <dbReference type="Proteomes" id="UP000011116"/>
    </source>
</evidence>
<evidence type="ECO:0000256" key="1">
    <source>
        <dbReference type="ARBA" id="ARBA00022737"/>
    </source>
</evidence>